<dbReference type="PANTHER" id="PTHR42794:SF1">
    <property type="entry name" value="HEMIN IMPORT ATP-BINDING PROTEIN HMUV"/>
    <property type="match status" value="1"/>
</dbReference>
<name>A0AAW9HPC6_9ACTO</name>
<dbReference type="Proteomes" id="UP001281731">
    <property type="component" value="Unassembled WGS sequence"/>
</dbReference>
<evidence type="ECO:0000256" key="3">
    <source>
        <dbReference type="ARBA" id="ARBA00022840"/>
    </source>
</evidence>
<feature type="domain" description="ABC transporter" evidence="5">
    <location>
        <begin position="2"/>
        <end position="233"/>
    </location>
</feature>
<dbReference type="GO" id="GO:0016887">
    <property type="term" value="F:ATP hydrolysis activity"/>
    <property type="evidence" value="ECO:0007669"/>
    <property type="project" value="InterPro"/>
</dbReference>
<dbReference type="RefSeq" id="WP_022867012.1">
    <property type="nucleotide sequence ID" value="NZ_CAMYCL010000014.1"/>
</dbReference>
<dbReference type="EMBL" id="JAWNGC010000010">
    <property type="protein sequence ID" value="MDY5155536.1"/>
    <property type="molecule type" value="Genomic_DNA"/>
</dbReference>
<reference evidence="7 8" key="1">
    <citation type="submission" date="2023-10" db="EMBL/GenBank/DDBJ databases">
        <title>Whole Genome based description of the genera Actinobaculum and Actinotignum reveals a complex phylogenetic relationship within the species included in the genus Actinotignum.</title>
        <authorList>
            <person name="Jensen C.S."/>
            <person name="Dargis R."/>
            <person name="Kemp M."/>
            <person name="Christensen J.J."/>
        </authorList>
    </citation>
    <scope>NUCLEOTIDE SEQUENCE</scope>
    <source>
        <strain evidence="7">SLA_B511</strain>
        <strain evidence="6 8">SLA_B974</strain>
    </source>
</reference>
<dbReference type="SMART" id="SM00382">
    <property type="entry name" value="AAA"/>
    <property type="match status" value="1"/>
</dbReference>
<keyword evidence="1" id="KW-0813">Transport</keyword>
<evidence type="ECO:0000256" key="2">
    <source>
        <dbReference type="ARBA" id="ARBA00022741"/>
    </source>
</evidence>
<keyword evidence="8" id="KW-1185">Reference proteome</keyword>
<dbReference type="InterPro" id="IPR003439">
    <property type="entry name" value="ABC_transporter-like_ATP-bd"/>
</dbReference>
<accession>A0AAW9HPC6</accession>
<evidence type="ECO:0000313" key="8">
    <source>
        <dbReference type="Proteomes" id="UP001275049"/>
    </source>
</evidence>
<dbReference type="Proteomes" id="UP001275049">
    <property type="component" value="Unassembled WGS sequence"/>
</dbReference>
<dbReference type="AlphaFoldDB" id="A0AAW9HPC6"/>
<evidence type="ECO:0000313" key="7">
    <source>
        <dbReference type="EMBL" id="MDY5155536.1"/>
    </source>
</evidence>
<sequence>MIEARDIRHSYGDNLILDGIDITLPSHGMVALLGPNGSGKTTLLRALYGSLKASGAVLIDSVALNDIPRKELAKKLAVVVQESASELPMTVADVVALGRLPHKKLTQRSTKDDNAIIAKAIIHMGIEHLAERDYSQLSGGERQRTLIARALAQESKYILLDEPTNHLDIRYQHEVLHRVAELDGAAILVLHDLNLAARYCDTIVVMHNKKVLAVGTPHEVFTPEILEPVYGVKVTRNDYGDRVNLIFDRED</sequence>
<dbReference type="InterPro" id="IPR027417">
    <property type="entry name" value="P-loop_NTPase"/>
</dbReference>
<evidence type="ECO:0000256" key="1">
    <source>
        <dbReference type="ARBA" id="ARBA00022448"/>
    </source>
</evidence>
<evidence type="ECO:0000256" key="4">
    <source>
        <dbReference type="ARBA" id="ARBA00022967"/>
    </source>
</evidence>
<proteinExistence type="predicted"/>
<dbReference type="InterPro" id="IPR003593">
    <property type="entry name" value="AAA+_ATPase"/>
</dbReference>
<dbReference type="Pfam" id="PF00005">
    <property type="entry name" value="ABC_tran"/>
    <property type="match status" value="1"/>
</dbReference>
<dbReference type="Gene3D" id="3.40.50.300">
    <property type="entry name" value="P-loop containing nucleotide triphosphate hydrolases"/>
    <property type="match status" value="1"/>
</dbReference>
<comment type="caution">
    <text evidence="7">The sequence shown here is derived from an EMBL/GenBank/DDBJ whole genome shotgun (WGS) entry which is preliminary data.</text>
</comment>
<dbReference type="EMBL" id="JAWNGA010000013">
    <property type="protein sequence ID" value="MDY5133534.1"/>
    <property type="molecule type" value="Genomic_DNA"/>
</dbReference>
<dbReference type="GO" id="GO:0005524">
    <property type="term" value="F:ATP binding"/>
    <property type="evidence" value="ECO:0007669"/>
    <property type="project" value="UniProtKB-KW"/>
</dbReference>
<dbReference type="CDD" id="cd03214">
    <property type="entry name" value="ABC_Iron-Siderophores_B12_Hemin"/>
    <property type="match status" value="1"/>
</dbReference>
<keyword evidence="2" id="KW-0547">Nucleotide-binding</keyword>
<evidence type="ECO:0000313" key="9">
    <source>
        <dbReference type="Proteomes" id="UP001281731"/>
    </source>
</evidence>
<evidence type="ECO:0000259" key="5">
    <source>
        <dbReference type="PROSITE" id="PS50893"/>
    </source>
</evidence>
<organism evidence="7 9">
    <name type="scientific">Actinotignum urinale</name>
    <dbReference type="NCBI Taxonomy" id="190146"/>
    <lineage>
        <taxon>Bacteria</taxon>
        <taxon>Bacillati</taxon>
        <taxon>Actinomycetota</taxon>
        <taxon>Actinomycetes</taxon>
        <taxon>Actinomycetales</taxon>
        <taxon>Actinomycetaceae</taxon>
        <taxon>Actinotignum</taxon>
    </lineage>
</organism>
<protein>
    <submittedName>
        <fullName evidence="7">ABC transporter ATP-binding protein</fullName>
    </submittedName>
</protein>
<dbReference type="FunFam" id="3.40.50.300:FF:000134">
    <property type="entry name" value="Iron-enterobactin ABC transporter ATP-binding protein"/>
    <property type="match status" value="1"/>
</dbReference>
<dbReference type="PANTHER" id="PTHR42794">
    <property type="entry name" value="HEMIN IMPORT ATP-BINDING PROTEIN HMUV"/>
    <property type="match status" value="1"/>
</dbReference>
<evidence type="ECO:0000313" key="6">
    <source>
        <dbReference type="EMBL" id="MDY5133534.1"/>
    </source>
</evidence>
<dbReference type="SUPFAM" id="SSF52540">
    <property type="entry name" value="P-loop containing nucleoside triphosphate hydrolases"/>
    <property type="match status" value="1"/>
</dbReference>
<dbReference type="PROSITE" id="PS50893">
    <property type="entry name" value="ABC_TRANSPORTER_2"/>
    <property type="match status" value="1"/>
</dbReference>
<keyword evidence="3 7" id="KW-0067">ATP-binding</keyword>
<gene>
    <name evidence="7" type="ORF">R6G80_07360</name>
    <name evidence="6" type="ORF">R6G86_07255</name>
</gene>
<keyword evidence="4" id="KW-1278">Translocase</keyword>